<feature type="domain" description="Thioesterase" evidence="24">
    <location>
        <begin position="48"/>
        <end position="121"/>
    </location>
</feature>
<evidence type="ECO:0000256" key="8">
    <source>
        <dbReference type="ARBA" id="ARBA00022832"/>
    </source>
</evidence>
<evidence type="ECO:0000256" key="12">
    <source>
        <dbReference type="ARBA" id="ARBA00023273"/>
    </source>
</evidence>
<dbReference type="InterPro" id="IPR006683">
    <property type="entry name" value="Thioestr_dom"/>
</dbReference>
<keyword evidence="4" id="KW-1003">Cell membrane</keyword>
<evidence type="ECO:0000256" key="5">
    <source>
        <dbReference type="ARBA" id="ARBA00022490"/>
    </source>
</evidence>
<keyword evidence="10" id="KW-0443">Lipid metabolism</keyword>
<keyword evidence="12" id="KW-0966">Cell projection</keyword>
<accession>A0A8S0XVZ0</accession>
<reference evidence="25" key="2">
    <citation type="submission" date="2020-01" db="EMBL/GenBank/DDBJ databases">
        <authorList>
            <person name="Hornung B."/>
        </authorList>
    </citation>
    <scope>NUCLEOTIDE SEQUENCE</scope>
    <source>
        <strain evidence="25">PacBioINE</strain>
    </source>
</reference>
<evidence type="ECO:0000256" key="18">
    <source>
        <dbReference type="ARBA" id="ARBA00043210"/>
    </source>
</evidence>
<reference evidence="26" key="1">
    <citation type="submission" date="2014-11" db="EMBL/GenBank/DDBJ databases">
        <authorList>
            <person name="Hornung B.V."/>
        </authorList>
    </citation>
    <scope>NUCLEOTIDE SEQUENCE</scope>
    <source>
        <strain evidence="26">INE</strain>
    </source>
</reference>
<keyword evidence="6" id="KW-0053">Apoptosis</keyword>
<keyword evidence="9" id="KW-0809">Transit peptide</keyword>
<evidence type="ECO:0000256" key="20">
    <source>
        <dbReference type="ARBA" id="ARBA00047734"/>
    </source>
</evidence>
<dbReference type="AlphaFoldDB" id="A0A8S0XVZ0"/>
<organism evidence="25">
    <name type="scientific">Acididesulfobacillus acetoxydans</name>
    <dbReference type="NCBI Taxonomy" id="1561005"/>
    <lineage>
        <taxon>Bacteria</taxon>
        <taxon>Bacillati</taxon>
        <taxon>Bacillota</taxon>
        <taxon>Clostridia</taxon>
        <taxon>Eubacteriales</taxon>
        <taxon>Peptococcaceae</taxon>
        <taxon>Acididesulfobacillus</taxon>
    </lineage>
</organism>
<evidence type="ECO:0000313" key="27">
    <source>
        <dbReference type="Proteomes" id="UP001071230"/>
    </source>
</evidence>
<dbReference type="Pfam" id="PF03061">
    <property type="entry name" value="4HBT"/>
    <property type="match status" value="1"/>
</dbReference>
<gene>
    <name evidence="25" type="ORF">DEACI_1350</name>
    <name evidence="26" type="ORF">DEACI_3962</name>
</gene>
<evidence type="ECO:0000313" key="25">
    <source>
        <dbReference type="EMBL" id="CAA7600697.1"/>
    </source>
</evidence>
<comment type="catalytic activity">
    <reaction evidence="19">
        <text>octanoyl-CoA + H2O = octanoate + CoA + H(+)</text>
        <dbReference type="Rhea" id="RHEA:30143"/>
        <dbReference type="ChEBI" id="CHEBI:15377"/>
        <dbReference type="ChEBI" id="CHEBI:15378"/>
        <dbReference type="ChEBI" id="CHEBI:25646"/>
        <dbReference type="ChEBI" id="CHEBI:57287"/>
        <dbReference type="ChEBI" id="CHEBI:57386"/>
    </reaction>
    <physiologicalReaction direction="left-to-right" evidence="19">
        <dbReference type="Rhea" id="RHEA:30144"/>
    </physiologicalReaction>
</comment>
<dbReference type="Gene3D" id="3.10.129.10">
    <property type="entry name" value="Hotdog Thioesterase"/>
    <property type="match status" value="1"/>
</dbReference>
<dbReference type="GO" id="GO:0006631">
    <property type="term" value="P:fatty acid metabolic process"/>
    <property type="evidence" value="ECO:0007669"/>
    <property type="project" value="UniProtKB-KW"/>
</dbReference>
<evidence type="ECO:0000256" key="2">
    <source>
        <dbReference type="ARBA" id="ARBA00004496"/>
    </source>
</evidence>
<comment type="catalytic activity">
    <reaction evidence="23">
        <text>tetradecanoyl-CoA + H2O = tetradecanoate + CoA + H(+)</text>
        <dbReference type="Rhea" id="RHEA:40119"/>
        <dbReference type="ChEBI" id="CHEBI:15377"/>
        <dbReference type="ChEBI" id="CHEBI:15378"/>
        <dbReference type="ChEBI" id="CHEBI:30807"/>
        <dbReference type="ChEBI" id="CHEBI:57287"/>
        <dbReference type="ChEBI" id="CHEBI:57385"/>
    </reaction>
    <physiologicalReaction direction="left-to-right" evidence="23">
        <dbReference type="Rhea" id="RHEA:40120"/>
    </physiologicalReaction>
</comment>
<comment type="catalytic activity">
    <reaction evidence="21">
        <text>decanoyl-CoA + H2O = decanoate + CoA + H(+)</text>
        <dbReference type="Rhea" id="RHEA:40059"/>
        <dbReference type="ChEBI" id="CHEBI:15377"/>
        <dbReference type="ChEBI" id="CHEBI:15378"/>
        <dbReference type="ChEBI" id="CHEBI:27689"/>
        <dbReference type="ChEBI" id="CHEBI:57287"/>
        <dbReference type="ChEBI" id="CHEBI:61430"/>
    </reaction>
    <physiologicalReaction direction="left-to-right" evidence="21">
        <dbReference type="Rhea" id="RHEA:40060"/>
    </physiologicalReaction>
</comment>
<dbReference type="KEGG" id="aacx:DEACI_1350"/>
<dbReference type="EMBL" id="CDGJ01000132">
    <property type="protein sequence ID" value="CEJ09478.1"/>
    <property type="molecule type" value="Genomic_DNA"/>
</dbReference>
<dbReference type="GO" id="GO:0005737">
    <property type="term" value="C:cytoplasm"/>
    <property type="evidence" value="ECO:0007669"/>
    <property type="project" value="UniProtKB-SubCell"/>
</dbReference>
<evidence type="ECO:0000256" key="22">
    <source>
        <dbReference type="ARBA" id="ARBA00048074"/>
    </source>
</evidence>
<evidence type="ECO:0000256" key="17">
    <source>
        <dbReference type="ARBA" id="ARBA00040123"/>
    </source>
</evidence>
<dbReference type="InterPro" id="IPR029069">
    <property type="entry name" value="HotDog_dom_sf"/>
</dbReference>
<dbReference type="EC" id="3.1.2.2" evidence="16"/>
<dbReference type="EMBL" id="LR746496">
    <property type="protein sequence ID" value="CAA7600697.1"/>
    <property type="molecule type" value="Genomic_DNA"/>
</dbReference>
<comment type="catalytic activity">
    <reaction evidence="14">
        <text>(9Z)-octadecenoyl-CoA + H2O = (9Z)-octadecenoate + CoA + H(+)</text>
        <dbReference type="Rhea" id="RHEA:40139"/>
        <dbReference type="ChEBI" id="CHEBI:15377"/>
        <dbReference type="ChEBI" id="CHEBI:15378"/>
        <dbReference type="ChEBI" id="CHEBI:30823"/>
        <dbReference type="ChEBI" id="CHEBI:57287"/>
        <dbReference type="ChEBI" id="CHEBI:57387"/>
    </reaction>
    <physiologicalReaction direction="left-to-right" evidence="14">
        <dbReference type="Rhea" id="RHEA:40140"/>
    </physiologicalReaction>
</comment>
<protein>
    <recommendedName>
        <fullName evidence="17">Acyl-coenzyme A thioesterase THEM4</fullName>
        <ecNumber evidence="16">3.1.2.2</ecNumber>
    </recommendedName>
    <alternativeName>
        <fullName evidence="18">Thioesterase superfamily member 4</fullName>
    </alternativeName>
</protein>
<name>A0A8S0XVZ0_9FIRM</name>
<comment type="similarity">
    <text evidence="15">Belongs to the THEM4/THEM5 thioesterase family.</text>
</comment>
<evidence type="ECO:0000256" key="13">
    <source>
        <dbReference type="ARBA" id="ARBA00035852"/>
    </source>
</evidence>
<comment type="catalytic activity">
    <reaction evidence="13">
        <text>(5Z,8Z,11Z,14Z)-eicosatetraenoyl-CoA + H2O = (5Z,8Z,11Z,14Z)-eicosatetraenoate + CoA + H(+)</text>
        <dbReference type="Rhea" id="RHEA:40151"/>
        <dbReference type="ChEBI" id="CHEBI:15377"/>
        <dbReference type="ChEBI" id="CHEBI:15378"/>
        <dbReference type="ChEBI" id="CHEBI:32395"/>
        <dbReference type="ChEBI" id="CHEBI:57287"/>
        <dbReference type="ChEBI" id="CHEBI:57368"/>
    </reaction>
    <physiologicalReaction direction="left-to-right" evidence="13">
        <dbReference type="Rhea" id="RHEA:40152"/>
    </physiologicalReaction>
</comment>
<dbReference type="RefSeq" id="WP_240984335.1">
    <property type="nucleotide sequence ID" value="NZ_CDGJ01000132.1"/>
</dbReference>
<comment type="subcellular location">
    <subcellularLocation>
        <location evidence="3">Cell projection</location>
        <location evidence="3">Ruffle membrane</location>
    </subcellularLocation>
    <subcellularLocation>
        <location evidence="2">Cytoplasm</location>
    </subcellularLocation>
    <subcellularLocation>
        <location evidence="1">Membrane</location>
        <topology evidence="1">Peripheral membrane protein</topology>
    </subcellularLocation>
</comment>
<dbReference type="Proteomes" id="UP000836597">
    <property type="component" value="Chromosome"/>
</dbReference>
<keyword evidence="11" id="KW-0472">Membrane</keyword>
<evidence type="ECO:0000256" key="11">
    <source>
        <dbReference type="ARBA" id="ARBA00023136"/>
    </source>
</evidence>
<evidence type="ECO:0000259" key="24">
    <source>
        <dbReference type="Pfam" id="PF03061"/>
    </source>
</evidence>
<dbReference type="PANTHER" id="PTHR12418:SF19">
    <property type="entry name" value="ACYL-COENZYME A THIOESTERASE THEM4"/>
    <property type="match status" value="1"/>
</dbReference>
<dbReference type="GO" id="GO:0016787">
    <property type="term" value="F:hydrolase activity"/>
    <property type="evidence" value="ECO:0007669"/>
    <property type="project" value="UniProtKB-KW"/>
</dbReference>
<dbReference type="PANTHER" id="PTHR12418">
    <property type="entry name" value="ACYL-COENZYME A THIOESTERASE THEM4"/>
    <property type="match status" value="1"/>
</dbReference>
<evidence type="ECO:0000256" key="15">
    <source>
        <dbReference type="ARBA" id="ARBA00038456"/>
    </source>
</evidence>
<dbReference type="GO" id="GO:0016020">
    <property type="term" value="C:membrane"/>
    <property type="evidence" value="ECO:0007669"/>
    <property type="project" value="UniProtKB-SubCell"/>
</dbReference>
<keyword evidence="27" id="KW-1185">Reference proteome</keyword>
<evidence type="ECO:0000256" key="16">
    <source>
        <dbReference type="ARBA" id="ARBA00038848"/>
    </source>
</evidence>
<keyword evidence="7" id="KW-0378">Hydrolase</keyword>
<evidence type="ECO:0000256" key="19">
    <source>
        <dbReference type="ARBA" id="ARBA00047588"/>
    </source>
</evidence>
<dbReference type="InterPro" id="IPR052365">
    <property type="entry name" value="THEM4/THEM5_acyl-CoA_thioest"/>
</dbReference>
<evidence type="ECO:0000256" key="1">
    <source>
        <dbReference type="ARBA" id="ARBA00004170"/>
    </source>
</evidence>
<evidence type="ECO:0000256" key="7">
    <source>
        <dbReference type="ARBA" id="ARBA00022801"/>
    </source>
</evidence>
<evidence type="ECO:0000256" key="21">
    <source>
        <dbReference type="ARBA" id="ARBA00047969"/>
    </source>
</evidence>
<evidence type="ECO:0000256" key="4">
    <source>
        <dbReference type="ARBA" id="ARBA00022475"/>
    </source>
</evidence>
<comment type="catalytic activity">
    <reaction evidence="20">
        <text>hexadecanoyl-CoA + H2O = hexadecanoate + CoA + H(+)</text>
        <dbReference type="Rhea" id="RHEA:16645"/>
        <dbReference type="ChEBI" id="CHEBI:7896"/>
        <dbReference type="ChEBI" id="CHEBI:15377"/>
        <dbReference type="ChEBI" id="CHEBI:15378"/>
        <dbReference type="ChEBI" id="CHEBI:57287"/>
        <dbReference type="ChEBI" id="CHEBI:57379"/>
        <dbReference type="EC" id="3.1.2.2"/>
    </reaction>
    <physiologicalReaction direction="left-to-right" evidence="20">
        <dbReference type="Rhea" id="RHEA:16646"/>
    </physiologicalReaction>
</comment>
<evidence type="ECO:0000256" key="6">
    <source>
        <dbReference type="ARBA" id="ARBA00022703"/>
    </source>
</evidence>
<dbReference type="SUPFAM" id="SSF54637">
    <property type="entry name" value="Thioesterase/thiol ester dehydrase-isomerase"/>
    <property type="match status" value="1"/>
</dbReference>
<evidence type="ECO:0000256" key="14">
    <source>
        <dbReference type="ARBA" id="ARBA00037002"/>
    </source>
</evidence>
<sequence length="140" mass="15363">MEIEENTYRLCFVCGMDNPRGLRVSYRHKDGETSAKVIIEDAFAGYPGIVHGGIVTTLLDETMAKTIEHLGIWAVTASIEVSFRCPTPVNTPLVLLGRRVKGETRLFRTEATLCLEDGTVLAEARAVFVKSPKPIADKLG</sequence>
<proteinExistence type="inferred from homology"/>
<evidence type="ECO:0000256" key="9">
    <source>
        <dbReference type="ARBA" id="ARBA00022946"/>
    </source>
</evidence>
<dbReference type="CDD" id="cd03443">
    <property type="entry name" value="PaaI_thioesterase"/>
    <property type="match status" value="1"/>
</dbReference>
<evidence type="ECO:0000256" key="10">
    <source>
        <dbReference type="ARBA" id="ARBA00023098"/>
    </source>
</evidence>
<evidence type="ECO:0000256" key="23">
    <source>
        <dbReference type="ARBA" id="ARBA00048180"/>
    </source>
</evidence>
<comment type="catalytic activity">
    <reaction evidence="22">
        <text>dodecanoyl-CoA + H2O = dodecanoate + CoA + H(+)</text>
        <dbReference type="Rhea" id="RHEA:30135"/>
        <dbReference type="ChEBI" id="CHEBI:15377"/>
        <dbReference type="ChEBI" id="CHEBI:15378"/>
        <dbReference type="ChEBI" id="CHEBI:18262"/>
        <dbReference type="ChEBI" id="CHEBI:57287"/>
        <dbReference type="ChEBI" id="CHEBI:57375"/>
    </reaction>
    <physiologicalReaction direction="left-to-right" evidence="22">
        <dbReference type="Rhea" id="RHEA:30136"/>
    </physiologicalReaction>
</comment>
<evidence type="ECO:0000256" key="3">
    <source>
        <dbReference type="ARBA" id="ARBA00004632"/>
    </source>
</evidence>
<dbReference type="Proteomes" id="UP001071230">
    <property type="component" value="Unassembled WGS sequence"/>
</dbReference>
<evidence type="ECO:0000313" key="26">
    <source>
        <dbReference type="EMBL" id="CEJ09478.1"/>
    </source>
</evidence>
<keyword evidence="5" id="KW-0963">Cytoplasm</keyword>
<keyword evidence="8" id="KW-0276">Fatty acid metabolism</keyword>